<reference evidence="2" key="3">
    <citation type="submission" date="2020-06" db="EMBL/GenBank/DDBJ databases">
        <title>Helianthus annuus Genome sequencing and assembly Release 2.</title>
        <authorList>
            <person name="Gouzy J."/>
            <person name="Langlade N."/>
            <person name="Munos S."/>
        </authorList>
    </citation>
    <scope>NUCLEOTIDE SEQUENCE</scope>
    <source>
        <tissue evidence="2">Leaves</tissue>
    </source>
</reference>
<reference evidence="2 4" key="1">
    <citation type="journal article" date="2017" name="Nature">
        <title>The sunflower genome provides insights into oil metabolism, flowering and Asterid evolution.</title>
        <authorList>
            <person name="Badouin H."/>
            <person name="Gouzy J."/>
            <person name="Grassa C.J."/>
            <person name="Murat F."/>
            <person name="Staton S.E."/>
            <person name="Cottret L."/>
            <person name="Lelandais-Briere C."/>
            <person name="Owens G.L."/>
            <person name="Carrere S."/>
            <person name="Mayjonade B."/>
            <person name="Legrand L."/>
            <person name="Gill N."/>
            <person name="Kane N.C."/>
            <person name="Bowers J.E."/>
            <person name="Hubner S."/>
            <person name="Bellec A."/>
            <person name="Berard A."/>
            <person name="Berges H."/>
            <person name="Blanchet N."/>
            <person name="Boniface M.C."/>
            <person name="Brunel D."/>
            <person name="Catrice O."/>
            <person name="Chaidir N."/>
            <person name="Claudel C."/>
            <person name="Donnadieu C."/>
            <person name="Faraut T."/>
            <person name="Fievet G."/>
            <person name="Helmstetter N."/>
            <person name="King M."/>
            <person name="Knapp S.J."/>
            <person name="Lai Z."/>
            <person name="Le Paslier M.C."/>
            <person name="Lippi Y."/>
            <person name="Lorenzon L."/>
            <person name="Mandel J.R."/>
            <person name="Marage G."/>
            <person name="Marchand G."/>
            <person name="Marquand E."/>
            <person name="Bret-Mestries E."/>
            <person name="Morien E."/>
            <person name="Nambeesan S."/>
            <person name="Nguyen T."/>
            <person name="Pegot-Espagnet P."/>
            <person name="Pouilly N."/>
            <person name="Raftis F."/>
            <person name="Sallet E."/>
            <person name="Schiex T."/>
            <person name="Thomas J."/>
            <person name="Vandecasteele C."/>
            <person name="Vares D."/>
            <person name="Vear F."/>
            <person name="Vautrin S."/>
            <person name="Crespi M."/>
            <person name="Mangin B."/>
            <person name="Burke J.M."/>
            <person name="Salse J."/>
            <person name="Munos S."/>
            <person name="Vincourt P."/>
            <person name="Rieseberg L.H."/>
            <person name="Langlade N.B."/>
        </authorList>
    </citation>
    <scope>NUCLEOTIDE SEQUENCE [LARGE SCALE GENOMIC DNA]</scope>
    <source>
        <strain evidence="4">cv. SF193</strain>
        <tissue evidence="2">Leaves</tissue>
    </source>
</reference>
<accession>A0A251VQ80</accession>
<dbReference type="EMBL" id="CM007890">
    <property type="protein sequence ID" value="OTG37708.1"/>
    <property type="molecule type" value="Genomic_DNA"/>
</dbReference>
<keyword evidence="1" id="KW-0812">Transmembrane</keyword>
<dbReference type="InParanoid" id="A0A251VQ80"/>
<dbReference type="Proteomes" id="UP000215914">
    <property type="component" value="Chromosome 1"/>
</dbReference>
<dbReference type="Gramene" id="mRNA:HanXRQr2_Chr15g0694191">
    <property type="protein sequence ID" value="mRNA:HanXRQr2_Chr15g0694191"/>
    <property type="gene ID" value="HanXRQr2_Chr15g0694191"/>
</dbReference>
<proteinExistence type="predicted"/>
<protein>
    <submittedName>
        <fullName evidence="3">Uncharacterized protein</fullName>
    </submittedName>
</protein>
<sequence length="70" mass="8257">MISNVPSRIQHASRCFKLVVLVFFKPPSSKPFFCLFKARVGWFTQTRTMLFPICYLLVICCIWSLRLLTR</sequence>
<keyword evidence="1" id="KW-1133">Transmembrane helix</keyword>
<evidence type="ECO:0000313" key="2">
    <source>
        <dbReference type="EMBL" id="KAF5764619.1"/>
    </source>
</evidence>
<name>A0A251VQ80_HELAN</name>
<dbReference type="AlphaFoldDB" id="A0A251VQ80"/>
<evidence type="ECO:0000313" key="4">
    <source>
        <dbReference type="Proteomes" id="UP000215914"/>
    </source>
</evidence>
<evidence type="ECO:0000313" key="3">
    <source>
        <dbReference type="EMBL" id="OTG37708.1"/>
    </source>
</evidence>
<dbReference type="EMBL" id="MNCJ02000330">
    <property type="protein sequence ID" value="KAF5764619.1"/>
    <property type="molecule type" value="Genomic_DNA"/>
</dbReference>
<evidence type="ECO:0000256" key="1">
    <source>
        <dbReference type="SAM" id="Phobius"/>
    </source>
</evidence>
<keyword evidence="4" id="KW-1185">Reference proteome</keyword>
<organism evidence="3 4">
    <name type="scientific">Helianthus annuus</name>
    <name type="common">Common sunflower</name>
    <dbReference type="NCBI Taxonomy" id="4232"/>
    <lineage>
        <taxon>Eukaryota</taxon>
        <taxon>Viridiplantae</taxon>
        <taxon>Streptophyta</taxon>
        <taxon>Embryophyta</taxon>
        <taxon>Tracheophyta</taxon>
        <taxon>Spermatophyta</taxon>
        <taxon>Magnoliopsida</taxon>
        <taxon>eudicotyledons</taxon>
        <taxon>Gunneridae</taxon>
        <taxon>Pentapetalae</taxon>
        <taxon>asterids</taxon>
        <taxon>campanulids</taxon>
        <taxon>Asterales</taxon>
        <taxon>Asteraceae</taxon>
        <taxon>Asteroideae</taxon>
        <taxon>Heliantheae alliance</taxon>
        <taxon>Heliantheae</taxon>
        <taxon>Helianthus</taxon>
    </lineage>
</organism>
<reference evidence="3" key="2">
    <citation type="submission" date="2017-02" db="EMBL/GenBank/DDBJ databases">
        <title>Sunflower complete genome.</title>
        <authorList>
            <person name="Langlade N."/>
            <person name="Munos S."/>
        </authorList>
    </citation>
    <scope>NUCLEOTIDE SEQUENCE [LARGE SCALE GENOMIC DNA]</scope>
    <source>
        <tissue evidence="3">Leaves</tissue>
    </source>
</reference>
<feature type="transmembrane region" description="Helical" evidence="1">
    <location>
        <begin position="49"/>
        <end position="68"/>
    </location>
</feature>
<keyword evidence="1" id="KW-0472">Membrane</keyword>
<gene>
    <name evidence="3" type="ORF">HannXRQ_Chr01g0021781</name>
    <name evidence="2" type="ORF">HanXRQr2_Chr15g0694191</name>
</gene>